<dbReference type="CDD" id="cd00333">
    <property type="entry name" value="MIP"/>
    <property type="match status" value="1"/>
</dbReference>
<dbReference type="NCBIfam" id="TIGR00861">
    <property type="entry name" value="MIP"/>
    <property type="match status" value="1"/>
</dbReference>
<sequence>MSRPHSPAPGAQLAEDVAVAVHLNTDGASTPNSLSGMHLQLPENPRSSGDASDPATTTYALEPVNPKERVTVDVVKDAKSGKHYKAIPVKNPAYSLGHTKGAPAVAPLPPRTTGRIGLGHALPTKEQNDAYKKDKKLRSGRTSAGTHTPENYMSDSSRRPSMDANTSEGRNLLLQQLRELIHEEVSRANWHHSESVKQHLEESKQDQVDLLEEAIAKTKAQEDEKAGDLEKTADVDAPKMLMTETKDDSTVKGSDTSAVETVDPEYVERGVIERTGTDGTDGELEFPNPWAKFRYKMREPFAEFLGTFILMTFGDGINNQVFVSQMLDPSSPKGEYLSVSFGWGVGVALGVWVAGGISGGMLNPAVTITLATFRKFPWKKVPIYIAAQLLGSFCGALCIYGLYVNPIRMVDPLQTEKTAALFTTYPAEFLRTPSTRMTTFYNEIYASAVLLIVILAIGDASNTPPPDGMAPIALLWLVWGLGATLGWQTAYAVNPARDLGPRIMLSVVGYPSEILWTFDAWYWLWVPTLATIVGALIGAFIYDGLMYTGGESPLNAKWRFSSTRFGRGSKNKLPAALSEA</sequence>
<evidence type="ECO:0000313" key="11">
    <source>
        <dbReference type="EMBL" id="EPQ26007.1"/>
    </source>
</evidence>
<dbReference type="Proteomes" id="UP000053664">
    <property type="component" value="Unassembled WGS sequence"/>
</dbReference>
<comment type="similarity">
    <text evidence="2">Belongs to the MIP/aquaporin (TC 1.A.8) family.</text>
</comment>
<dbReference type="AlphaFoldDB" id="A0A061H0V2"/>
<keyword evidence="3" id="KW-0813">Transport</keyword>
<organism evidence="11 12">
    <name type="scientific">Pseudozyma flocculosa PF-1</name>
    <dbReference type="NCBI Taxonomy" id="1277687"/>
    <lineage>
        <taxon>Eukaryota</taxon>
        <taxon>Fungi</taxon>
        <taxon>Dikarya</taxon>
        <taxon>Basidiomycota</taxon>
        <taxon>Ustilaginomycotina</taxon>
        <taxon>Ustilaginomycetes</taxon>
        <taxon>Ustilaginales</taxon>
        <taxon>Ustilaginaceae</taxon>
        <taxon>Pseudozyma</taxon>
    </lineage>
</organism>
<keyword evidence="7 10" id="KW-0472">Membrane</keyword>
<dbReference type="GO" id="GO:0015250">
    <property type="term" value="F:water channel activity"/>
    <property type="evidence" value="ECO:0007669"/>
    <property type="project" value="TreeGrafter"/>
</dbReference>
<feature type="transmembrane region" description="Helical" evidence="10">
    <location>
        <begin position="473"/>
        <end position="493"/>
    </location>
</feature>
<evidence type="ECO:0000256" key="5">
    <source>
        <dbReference type="ARBA" id="ARBA00022737"/>
    </source>
</evidence>
<dbReference type="PRINTS" id="PR02019">
    <property type="entry name" value="AQUAPORIN7"/>
</dbReference>
<feature type="transmembrane region" description="Helical" evidence="10">
    <location>
        <begin position="444"/>
        <end position="461"/>
    </location>
</feature>
<dbReference type="RefSeq" id="XP_007882193.1">
    <property type="nucleotide sequence ID" value="XM_007884002.1"/>
</dbReference>
<comment type="subcellular location">
    <subcellularLocation>
        <location evidence="1">Membrane</location>
        <topology evidence="1">Multi-pass membrane protein</topology>
    </subcellularLocation>
</comment>
<feature type="compositionally biased region" description="Polar residues" evidence="9">
    <location>
        <begin position="140"/>
        <end position="155"/>
    </location>
</feature>
<dbReference type="HOGENOM" id="CLU_447735_0_0_1"/>
<dbReference type="EMBL" id="KE361648">
    <property type="protein sequence ID" value="EPQ26007.1"/>
    <property type="molecule type" value="Genomic_DNA"/>
</dbReference>
<feature type="compositionally biased region" description="Polar residues" evidence="9">
    <location>
        <begin position="45"/>
        <end position="58"/>
    </location>
</feature>
<comment type="catalytic activity">
    <reaction evidence="8">
        <text>H2O(in) = H2O(out)</text>
        <dbReference type="Rhea" id="RHEA:29667"/>
        <dbReference type="ChEBI" id="CHEBI:15377"/>
    </reaction>
</comment>
<evidence type="ECO:0000256" key="2">
    <source>
        <dbReference type="ARBA" id="ARBA00006175"/>
    </source>
</evidence>
<dbReference type="GO" id="GO:0005886">
    <property type="term" value="C:plasma membrane"/>
    <property type="evidence" value="ECO:0007669"/>
    <property type="project" value="TreeGrafter"/>
</dbReference>
<evidence type="ECO:0000256" key="4">
    <source>
        <dbReference type="ARBA" id="ARBA00022692"/>
    </source>
</evidence>
<feature type="region of interest" description="Disordered" evidence="9">
    <location>
        <begin position="118"/>
        <end position="167"/>
    </location>
</feature>
<evidence type="ECO:0000256" key="7">
    <source>
        <dbReference type="ARBA" id="ARBA00023136"/>
    </source>
</evidence>
<keyword evidence="6 10" id="KW-1133">Transmembrane helix</keyword>
<dbReference type="GeneID" id="19320537"/>
<evidence type="ECO:0008006" key="13">
    <source>
        <dbReference type="Google" id="ProtNLM"/>
    </source>
</evidence>
<evidence type="ECO:0000256" key="9">
    <source>
        <dbReference type="SAM" id="MobiDB-lite"/>
    </source>
</evidence>
<feature type="transmembrane region" description="Helical" evidence="10">
    <location>
        <begin position="383"/>
        <end position="403"/>
    </location>
</feature>
<dbReference type="InterPro" id="IPR050363">
    <property type="entry name" value="MIP/Aquaporin"/>
</dbReference>
<evidence type="ECO:0000313" key="12">
    <source>
        <dbReference type="Proteomes" id="UP000053664"/>
    </source>
</evidence>
<dbReference type="PANTHER" id="PTHR43829">
    <property type="entry name" value="AQUAPORIN OR AQUAGLYCEROPORIN RELATED"/>
    <property type="match status" value="1"/>
</dbReference>
<feature type="transmembrane region" description="Helical" evidence="10">
    <location>
        <begin position="520"/>
        <end position="542"/>
    </location>
</feature>
<accession>A0A061H0V2</accession>
<dbReference type="Pfam" id="PF00230">
    <property type="entry name" value="MIP"/>
    <property type="match status" value="1"/>
</dbReference>
<proteinExistence type="inferred from homology"/>
<evidence type="ECO:0000256" key="3">
    <source>
        <dbReference type="ARBA" id="ARBA00022448"/>
    </source>
</evidence>
<dbReference type="InterPro" id="IPR023271">
    <property type="entry name" value="Aquaporin-like"/>
</dbReference>
<dbReference type="PANTHER" id="PTHR43829:SF9">
    <property type="entry name" value="AQUAPORIN-9"/>
    <property type="match status" value="1"/>
</dbReference>
<evidence type="ECO:0000256" key="8">
    <source>
        <dbReference type="ARBA" id="ARBA00034651"/>
    </source>
</evidence>
<dbReference type="eggNOG" id="KOG0224">
    <property type="taxonomic scope" value="Eukaryota"/>
</dbReference>
<feature type="compositionally biased region" description="Polar residues" evidence="9">
    <location>
        <begin position="26"/>
        <end position="35"/>
    </location>
</feature>
<protein>
    <recommendedName>
        <fullName evidence="13">Aquaporin</fullName>
    </recommendedName>
</protein>
<evidence type="ECO:0000256" key="6">
    <source>
        <dbReference type="ARBA" id="ARBA00022989"/>
    </source>
</evidence>
<dbReference type="GO" id="GO:0015254">
    <property type="term" value="F:glycerol channel activity"/>
    <property type="evidence" value="ECO:0007669"/>
    <property type="project" value="TreeGrafter"/>
</dbReference>
<reference evidence="11 12" key="1">
    <citation type="journal article" date="2013" name="Plant Cell">
        <title>The transition from a phytopathogenic smut ancestor to an anamorphic biocontrol agent deciphered by comparative whole-genome analysis.</title>
        <authorList>
            <person name="Lefebvre F."/>
            <person name="Joly D.L."/>
            <person name="Labbe C."/>
            <person name="Teichmann B."/>
            <person name="Linning R."/>
            <person name="Belzile F."/>
            <person name="Bakkeren G."/>
            <person name="Belanger R.R."/>
        </authorList>
    </citation>
    <scope>NUCLEOTIDE SEQUENCE [LARGE SCALE GENOMIC DNA]</scope>
    <source>
        <strain evidence="11 12">PF-1</strain>
    </source>
</reference>
<feature type="transmembrane region" description="Helical" evidence="10">
    <location>
        <begin position="341"/>
        <end position="362"/>
    </location>
</feature>
<dbReference type="PRINTS" id="PR00783">
    <property type="entry name" value="MINTRINSICP"/>
</dbReference>
<evidence type="ECO:0000256" key="1">
    <source>
        <dbReference type="ARBA" id="ARBA00004141"/>
    </source>
</evidence>
<name>A0A061H0V2_9BASI</name>
<dbReference type="OrthoDB" id="3222at2759"/>
<keyword evidence="4 10" id="KW-0812">Transmembrane</keyword>
<dbReference type="InterPro" id="IPR000425">
    <property type="entry name" value="MIP"/>
</dbReference>
<dbReference type="SUPFAM" id="SSF81338">
    <property type="entry name" value="Aquaporin-like"/>
    <property type="match status" value="1"/>
</dbReference>
<evidence type="ECO:0000256" key="10">
    <source>
        <dbReference type="SAM" id="Phobius"/>
    </source>
</evidence>
<dbReference type="KEGG" id="pfp:PFL1_06461"/>
<feature type="region of interest" description="Disordered" evidence="9">
    <location>
        <begin position="24"/>
        <end position="58"/>
    </location>
</feature>
<feature type="transmembrane region" description="Helical" evidence="10">
    <location>
        <begin position="301"/>
        <end position="321"/>
    </location>
</feature>
<dbReference type="Gene3D" id="1.20.1080.10">
    <property type="entry name" value="Glycerol uptake facilitator protein"/>
    <property type="match status" value="1"/>
</dbReference>
<keyword evidence="5" id="KW-0677">Repeat</keyword>
<gene>
    <name evidence="11" type="ORF">PFL1_06461</name>
</gene>